<evidence type="ECO:0000313" key="2">
    <source>
        <dbReference type="Proteomes" id="UP000479190"/>
    </source>
</evidence>
<reference evidence="1 2" key="1">
    <citation type="submission" date="2020-02" db="EMBL/GenBank/DDBJ databases">
        <authorList>
            <person name="Ferguson B K."/>
        </authorList>
    </citation>
    <scope>NUCLEOTIDE SEQUENCE [LARGE SCALE GENOMIC DNA]</scope>
</reference>
<dbReference type="AlphaFoldDB" id="A0A6H5IWU8"/>
<accession>A0A6H5IWU8</accession>
<name>A0A6H5IWU8_9HYME</name>
<protein>
    <submittedName>
        <fullName evidence="1">Uncharacterized protein</fullName>
    </submittedName>
</protein>
<gene>
    <name evidence="1" type="ORF">TBRA_LOCUS13473</name>
</gene>
<proteinExistence type="predicted"/>
<dbReference type="Proteomes" id="UP000479190">
    <property type="component" value="Unassembled WGS sequence"/>
</dbReference>
<organism evidence="1 2">
    <name type="scientific">Trichogramma brassicae</name>
    <dbReference type="NCBI Taxonomy" id="86971"/>
    <lineage>
        <taxon>Eukaryota</taxon>
        <taxon>Metazoa</taxon>
        <taxon>Ecdysozoa</taxon>
        <taxon>Arthropoda</taxon>
        <taxon>Hexapoda</taxon>
        <taxon>Insecta</taxon>
        <taxon>Pterygota</taxon>
        <taxon>Neoptera</taxon>
        <taxon>Endopterygota</taxon>
        <taxon>Hymenoptera</taxon>
        <taxon>Apocrita</taxon>
        <taxon>Proctotrupomorpha</taxon>
        <taxon>Chalcidoidea</taxon>
        <taxon>Trichogrammatidae</taxon>
        <taxon>Trichogramma</taxon>
    </lineage>
</organism>
<dbReference type="EMBL" id="CADCXV010001132">
    <property type="protein sequence ID" value="CAB0041822.1"/>
    <property type="molecule type" value="Genomic_DNA"/>
</dbReference>
<keyword evidence="2" id="KW-1185">Reference proteome</keyword>
<evidence type="ECO:0000313" key="1">
    <source>
        <dbReference type="EMBL" id="CAB0041822.1"/>
    </source>
</evidence>
<sequence>MLDRLRCSTIIWPSSGRRWCTCRRAAALWPRLGDGLQCWCTRVLARASPTGRTVSRGELRHEHANLHTGPSGRTCFTGDFHEHVHTVMSPSRRRFSRRTLRFRIPVVYEHNTIALRTRAIANLQTAFTTVQKSHVSSCCGLELICCDLLCACRSAAAPLSVSLARIPPHVPKRRCSLLPLLLLLLRGPVRRDNTHAHTHVHARYARSRGSLPSYLVPRHIY</sequence>